<dbReference type="Proteomes" id="UP000604046">
    <property type="component" value="Unassembled WGS sequence"/>
</dbReference>
<organism evidence="2 3">
    <name type="scientific">Symbiodinium natans</name>
    <dbReference type="NCBI Taxonomy" id="878477"/>
    <lineage>
        <taxon>Eukaryota</taxon>
        <taxon>Sar</taxon>
        <taxon>Alveolata</taxon>
        <taxon>Dinophyceae</taxon>
        <taxon>Suessiales</taxon>
        <taxon>Symbiodiniaceae</taxon>
        <taxon>Symbiodinium</taxon>
    </lineage>
</organism>
<comment type="caution">
    <text evidence="2">The sequence shown here is derived from an EMBL/GenBank/DDBJ whole genome shotgun (WGS) entry which is preliminary data.</text>
</comment>
<dbReference type="PANTHER" id="PTHR24413">
    <property type="entry name" value="SPECKLE-TYPE POZ PROTEIN"/>
    <property type="match status" value="1"/>
</dbReference>
<proteinExistence type="predicted"/>
<evidence type="ECO:0000313" key="2">
    <source>
        <dbReference type="EMBL" id="CAE7205269.1"/>
    </source>
</evidence>
<name>A0A812JBW1_9DINO</name>
<evidence type="ECO:0000259" key="1">
    <source>
        <dbReference type="PROSITE" id="PS50097"/>
    </source>
</evidence>
<protein>
    <submittedName>
        <fullName evidence="2">BPM1 protein</fullName>
    </submittedName>
</protein>
<dbReference type="SUPFAM" id="SSF54695">
    <property type="entry name" value="POZ domain"/>
    <property type="match status" value="1"/>
</dbReference>
<gene>
    <name evidence="2" type="primary">BPM1</name>
    <name evidence="2" type="ORF">SNAT2548_LOCUS6461</name>
</gene>
<evidence type="ECO:0000313" key="3">
    <source>
        <dbReference type="Proteomes" id="UP000604046"/>
    </source>
</evidence>
<dbReference type="SMART" id="SM00225">
    <property type="entry name" value="BTB"/>
    <property type="match status" value="1"/>
</dbReference>
<feature type="non-terminal residue" evidence="2">
    <location>
        <position position="248"/>
    </location>
</feature>
<keyword evidence="3" id="KW-1185">Reference proteome</keyword>
<dbReference type="OrthoDB" id="427386at2759"/>
<sequence length="248" mass="27401">VEDDTLTVKFVLEVRPDGDYESQPLGNAAEVPEPTLSRDTQALLEHGRLSDVQFSVQGELIHAHSQVLCSRSEVFEKQLTVGMQESVSKVIVIEDCDVVTFKAFLQFLYTDSLPDVKELVAETSSMDGSPPLSQMQALLAVSHKYQVTRLQRWCEWKLCQQLSTSEVCGLLCQAHLLQAKQLENACLSYMRDHMSQVLKLPAYAELIKKWPQIGMKVSLFTAGVSETEAAEAMGALAGPDSLLALATK</sequence>
<reference evidence="2" key="1">
    <citation type="submission" date="2021-02" db="EMBL/GenBank/DDBJ databases">
        <authorList>
            <person name="Dougan E. K."/>
            <person name="Rhodes N."/>
            <person name="Thang M."/>
            <person name="Chan C."/>
        </authorList>
    </citation>
    <scope>NUCLEOTIDE SEQUENCE</scope>
</reference>
<feature type="domain" description="BTB" evidence="1">
    <location>
        <begin position="50"/>
        <end position="117"/>
    </location>
</feature>
<dbReference type="Gene3D" id="3.30.710.10">
    <property type="entry name" value="Potassium Channel Kv1.1, Chain A"/>
    <property type="match status" value="1"/>
</dbReference>
<dbReference type="PROSITE" id="PS50097">
    <property type="entry name" value="BTB"/>
    <property type="match status" value="1"/>
</dbReference>
<dbReference type="Pfam" id="PF00651">
    <property type="entry name" value="BTB"/>
    <property type="match status" value="1"/>
</dbReference>
<dbReference type="AlphaFoldDB" id="A0A812JBW1"/>
<accession>A0A812JBW1</accession>
<dbReference type="InterPro" id="IPR011333">
    <property type="entry name" value="SKP1/BTB/POZ_sf"/>
</dbReference>
<dbReference type="EMBL" id="CAJNDS010000430">
    <property type="protein sequence ID" value="CAE7205269.1"/>
    <property type="molecule type" value="Genomic_DNA"/>
</dbReference>
<dbReference type="InterPro" id="IPR000210">
    <property type="entry name" value="BTB/POZ_dom"/>
</dbReference>